<dbReference type="EMBL" id="UINC01064314">
    <property type="protein sequence ID" value="SVB92859.1"/>
    <property type="molecule type" value="Genomic_DNA"/>
</dbReference>
<dbReference type="GO" id="GO:0000166">
    <property type="term" value="F:nucleotide binding"/>
    <property type="evidence" value="ECO:0007669"/>
    <property type="project" value="InterPro"/>
</dbReference>
<dbReference type="AlphaFoldDB" id="A0A382I0J7"/>
<dbReference type="Pfam" id="PF01408">
    <property type="entry name" value="GFO_IDH_MocA"/>
    <property type="match status" value="1"/>
</dbReference>
<feature type="domain" description="Gfo/Idh/MocA-like oxidoreductase N-terminal" evidence="1">
    <location>
        <begin position="34"/>
        <end position="125"/>
    </location>
</feature>
<sequence length="127" mass="13943">MTRRIGFVDDCLDNFHADVYLKLLRGELADLGFTVAGCTALQTEQSQAWAVANDVPWFDTVDELDAGVDHYAILAPSTPDTHLTLCQQVFPYGKSTYVDKTFAPDLNTAEAIFSLADDHNLAVQTTS</sequence>
<protein>
    <recommendedName>
        <fullName evidence="1">Gfo/Idh/MocA-like oxidoreductase N-terminal domain-containing protein</fullName>
    </recommendedName>
</protein>
<reference evidence="2" key="1">
    <citation type="submission" date="2018-05" db="EMBL/GenBank/DDBJ databases">
        <authorList>
            <person name="Lanie J.A."/>
            <person name="Ng W.-L."/>
            <person name="Kazmierczak K.M."/>
            <person name="Andrzejewski T.M."/>
            <person name="Davidsen T.M."/>
            <person name="Wayne K.J."/>
            <person name="Tettelin H."/>
            <person name="Glass J.I."/>
            <person name="Rusch D."/>
            <person name="Podicherti R."/>
            <person name="Tsui H.-C.T."/>
            <person name="Winkler M.E."/>
        </authorList>
    </citation>
    <scope>NUCLEOTIDE SEQUENCE</scope>
</reference>
<gene>
    <name evidence="2" type="ORF">METZ01_LOCUS245713</name>
</gene>
<name>A0A382I0J7_9ZZZZ</name>
<evidence type="ECO:0000259" key="1">
    <source>
        <dbReference type="Pfam" id="PF01408"/>
    </source>
</evidence>
<organism evidence="2">
    <name type="scientific">marine metagenome</name>
    <dbReference type="NCBI Taxonomy" id="408172"/>
    <lineage>
        <taxon>unclassified sequences</taxon>
        <taxon>metagenomes</taxon>
        <taxon>ecological metagenomes</taxon>
    </lineage>
</organism>
<dbReference type="SUPFAM" id="SSF51735">
    <property type="entry name" value="NAD(P)-binding Rossmann-fold domains"/>
    <property type="match status" value="1"/>
</dbReference>
<dbReference type="InterPro" id="IPR036291">
    <property type="entry name" value="NAD(P)-bd_dom_sf"/>
</dbReference>
<proteinExistence type="predicted"/>
<dbReference type="InterPro" id="IPR000683">
    <property type="entry name" value="Gfo/Idh/MocA-like_OxRdtase_N"/>
</dbReference>
<dbReference type="Gene3D" id="3.40.50.720">
    <property type="entry name" value="NAD(P)-binding Rossmann-like Domain"/>
    <property type="match status" value="1"/>
</dbReference>
<feature type="non-terminal residue" evidence="2">
    <location>
        <position position="127"/>
    </location>
</feature>
<accession>A0A382I0J7</accession>
<evidence type="ECO:0000313" key="2">
    <source>
        <dbReference type="EMBL" id="SVB92859.1"/>
    </source>
</evidence>